<dbReference type="SUPFAM" id="SSF56553">
    <property type="entry name" value="Insert subdomain of RNA polymerase alpha subunit"/>
    <property type="match status" value="1"/>
</dbReference>
<evidence type="ECO:0000313" key="4">
    <source>
        <dbReference type="EMBL" id="AYO28711.1"/>
    </source>
</evidence>
<evidence type="ECO:0000256" key="1">
    <source>
        <dbReference type="ARBA" id="ARBA00022478"/>
    </source>
</evidence>
<feature type="domain" description="DNA-directed RNA polymerase RpoA/D/Rpb3-type" evidence="3">
    <location>
        <begin position="32"/>
        <end position="250"/>
    </location>
</feature>
<evidence type="ECO:0000256" key="2">
    <source>
        <dbReference type="ARBA" id="ARBA00023163"/>
    </source>
</evidence>
<dbReference type="AlphaFoldDB" id="A0A3G2R0T0"/>
<protein>
    <submittedName>
        <fullName evidence="4">RNA polymerase alpha subunit</fullName>
    </submittedName>
</protein>
<dbReference type="EMBL" id="MH795132">
    <property type="protein sequence ID" value="AYO28711.1"/>
    <property type="molecule type" value="Genomic_DNA"/>
</dbReference>
<dbReference type="GO" id="GO:0046983">
    <property type="term" value="F:protein dimerization activity"/>
    <property type="evidence" value="ECO:0007669"/>
    <property type="project" value="InterPro"/>
</dbReference>
<dbReference type="SUPFAM" id="SSF55257">
    <property type="entry name" value="RBP11-like subunits of RNA polymerase"/>
    <property type="match status" value="1"/>
</dbReference>
<dbReference type="Gene3D" id="3.30.1360.10">
    <property type="entry name" value="RNA polymerase, RBP11-like subunit"/>
    <property type="match status" value="1"/>
</dbReference>
<geneLocation type="plastid" evidence="4"/>
<dbReference type="InterPro" id="IPR036643">
    <property type="entry name" value="RNApol_insert_sf"/>
</dbReference>
<dbReference type="Gene3D" id="2.170.120.12">
    <property type="entry name" value="DNA-directed RNA polymerase, insert domain"/>
    <property type="match status" value="1"/>
</dbReference>
<keyword evidence="2" id="KW-0804">Transcription</keyword>
<dbReference type="GO" id="GO:0003899">
    <property type="term" value="F:DNA-directed RNA polymerase activity"/>
    <property type="evidence" value="ECO:0007669"/>
    <property type="project" value="InterPro"/>
</dbReference>
<evidence type="ECO:0000259" key="3">
    <source>
        <dbReference type="SMART" id="SM00662"/>
    </source>
</evidence>
<dbReference type="InterPro" id="IPR011262">
    <property type="entry name" value="DNA-dir_RNA_pol_insert"/>
</dbReference>
<keyword evidence="4" id="KW-0934">Plastid</keyword>
<keyword evidence="1" id="KW-0240">DNA-directed RNA polymerase</keyword>
<dbReference type="Pfam" id="PF01000">
    <property type="entry name" value="RNA_pol_A_bac"/>
    <property type="match status" value="1"/>
</dbReference>
<name>A0A3G2R0T0_9STRA</name>
<dbReference type="GO" id="GO:0006351">
    <property type="term" value="P:DNA-templated transcription"/>
    <property type="evidence" value="ECO:0007669"/>
    <property type="project" value="InterPro"/>
</dbReference>
<gene>
    <name evidence="4" type="primary">rpoA</name>
</gene>
<organism evidence="4">
    <name type="scientific">Neotessella volvocina</name>
    <dbReference type="NCBI Taxonomy" id="52559"/>
    <lineage>
        <taxon>Eukaryota</taxon>
        <taxon>Sar</taxon>
        <taxon>Stramenopiles</taxon>
        <taxon>Ochrophyta</taxon>
        <taxon>Synurophyceae</taxon>
        <taxon>Synurales</taxon>
        <taxon>Neotessellaceae</taxon>
        <taxon>Neotessella</taxon>
    </lineage>
</organism>
<dbReference type="Pfam" id="PF01193">
    <property type="entry name" value="RNA_pol_L"/>
    <property type="match status" value="1"/>
</dbReference>
<dbReference type="CDD" id="cd06928">
    <property type="entry name" value="RNAP_alpha_NTD"/>
    <property type="match status" value="1"/>
</dbReference>
<dbReference type="InterPro" id="IPR036603">
    <property type="entry name" value="RBP11-like"/>
</dbReference>
<proteinExistence type="predicted"/>
<reference evidence="4" key="1">
    <citation type="submission" date="2018-08" db="EMBL/GenBank/DDBJ databases">
        <title>Comparative Plastid Genomics of Synurophyceae: Evolutionary Evidence of Lateral Gene Transfer and Inverted Repeat Dynamics.</title>
        <authorList>
            <person name="Kim J.I."/>
            <person name="Shin H."/>
            <person name="Skaloud P."/>
            <person name="Jung J."/>
            <person name="Yoon H.S."/>
            <person name="Archibald J.M."/>
            <person name="Shin W."/>
        </authorList>
    </citation>
    <scope>NUCLEOTIDE SEQUENCE</scope>
    <source>
        <strain evidence="4">CCMP1781</strain>
    </source>
</reference>
<dbReference type="GO" id="GO:0000428">
    <property type="term" value="C:DNA-directed RNA polymerase complex"/>
    <property type="evidence" value="ECO:0007669"/>
    <property type="project" value="UniProtKB-KW"/>
</dbReference>
<sequence length="268" mass="30078">MTNKRLSNNLNGITGITCVEYGIDKNNSNQTYGCFVIEPLNTGQGLTLGNSLRRTLLTDLTGFAISGVRINDLPHEFALIPGLREDCLEILLNLKEIIFKTAFDLSISKIQGFLNIKGPIILTAGLFKLPKNLIQILNPNQYLGTIVDSNEIYIEIDIESGKGYRLSEENQSQNSEKIVSPNKPTTLYIDASFMPVKKVDYKIRLINDTKGNIKESLTLDIWTNGSITPQRALQEAIKILLNLYYPLLVNSEFLALSDEYQSLKKKIY</sequence>
<dbReference type="InterPro" id="IPR011263">
    <property type="entry name" value="DNA-dir_RNA_pol_RpoA/D/Rpb3"/>
</dbReference>
<accession>A0A3G2R0T0</accession>
<dbReference type="SMART" id="SM00662">
    <property type="entry name" value="RPOLD"/>
    <property type="match status" value="1"/>
</dbReference>